<reference evidence="6 7" key="1">
    <citation type="submission" date="2018-09" db="EMBL/GenBank/DDBJ databases">
        <title>Arachidicoccus sp. nov., a bacterium isolated from soil.</title>
        <authorList>
            <person name="Weon H.-Y."/>
            <person name="Kwon S.-W."/>
            <person name="Lee S.A."/>
        </authorList>
    </citation>
    <scope>NUCLEOTIDE SEQUENCE [LARGE SCALE GENOMIC DNA]</scope>
    <source>
        <strain evidence="6 7">KIS59-12</strain>
    </source>
</reference>
<feature type="transmembrane region" description="Helical" evidence="4">
    <location>
        <begin position="210"/>
        <end position="234"/>
    </location>
</feature>
<dbReference type="PANTHER" id="PTHR23537">
    <property type="match status" value="1"/>
</dbReference>
<dbReference type="SUPFAM" id="SSF103473">
    <property type="entry name" value="MFS general substrate transporter"/>
    <property type="match status" value="1"/>
</dbReference>
<feature type="transmembrane region" description="Helical" evidence="4">
    <location>
        <begin position="12"/>
        <end position="32"/>
    </location>
</feature>
<sequence>MKQRSKASSILIPAFTGFVTLLIANGIGRFGYPPLIPALINHKWFSVSQADYLGAANLTGYIAGSILATSFNKFIPSITLIRVALILLIITFAICAIQLDFMLYFMLRFIAGFTGGILMVIAAPTIFKHTAFKRKGLVGGIIFSGVGIGIALAGTIIPILVRQSIAVTWLTFSCASLVLIAVTWNGWPLDSNGKHPTIKFERPNEHRSNVFPPAAIFLLISYVCAAIGFAPHTIFWVDFISRGLHKGIQTGTKFWVLLGLAAAIGPLTTGYMADKIGFKKSISISLFLMAVGVCLPIASTATWSLALSSLLVGSLALGLVSLVAGHSSELVKSEYQKKLWGWMTIGFSVTYAGMAYLATYLFSVFHSYQMLFEIGSIALLIGMIFSFISSVSKLPQSIETDVV</sequence>
<dbReference type="AlphaFoldDB" id="A0A386HPJ8"/>
<feature type="transmembrane region" description="Helical" evidence="4">
    <location>
        <begin position="167"/>
        <end position="189"/>
    </location>
</feature>
<feature type="transmembrane region" description="Helical" evidence="4">
    <location>
        <begin position="79"/>
        <end position="99"/>
    </location>
</feature>
<protein>
    <submittedName>
        <fullName evidence="6">YbfB/YjiJ family MFS transporter</fullName>
    </submittedName>
</protein>
<keyword evidence="7" id="KW-1185">Reference proteome</keyword>
<feature type="transmembrane region" description="Helical" evidence="4">
    <location>
        <begin position="139"/>
        <end position="161"/>
    </location>
</feature>
<feature type="transmembrane region" description="Helical" evidence="4">
    <location>
        <begin position="105"/>
        <end position="127"/>
    </location>
</feature>
<dbReference type="GO" id="GO:0005886">
    <property type="term" value="C:plasma membrane"/>
    <property type="evidence" value="ECO:0007669"/>
    <property type="project" value="TreeGrafter"/>
</dbReference>
<proteinExistence type="predicted"/>
<evidence type="ECO:0000256" key="1">
    <source>
        <dbReference type="ARBA" id="ARBA00022692"/>
    </source>
</evidence>
<feature type="transmembrane region" description="Helical" evidence="4">
    <location>
        <begin position="282"/>
        <end position="299"/>
    </location>
</feature>
<keyword evidence="2 4" id="KW-1133">Transmembrane helix</keyword>
<name>A0A386HPJ8_9BACT</name>
<evidence type="ECO:0000256" key="3">
    <source>
        <dbReference type="ARBA" id="ARBA00023136"/>
    </source>
</evidence>
<dbReference type="PROSITE" id="PS50850">
    <property type="entry name" value="MFS"/>
    <property type="match status" value="1"/>
</dbReference>
<dbReference type="PANTHER" id="PTHR23537:SF1">
    <property type="entry name" value="SUGAR TRANSPORTER"/>
    <property type="match status" value="1"/>
</dbReference>
<dbReference type="GO" id="GO:0022857">
    <property type="term" value="F:transmembrane transporter activity"/>
    <property type="evidence" value="ECO:0007669"/>
    <property type="project" value="InterPro"/>
</dbReference>
<keyword evidence="3 4" id="KW-0472">Membrane</keyword>
<gene>
    <name evidence="6" type="ORF">D6B99_06895</name>
</gene>
<organism evidence="6 7">
    <name type="scientific">Arachidicoccus soli</name>
    <dbReference type="NCBI Taxonomy" id="2341117"/>
    <lineage>
        <taxon>Bacteria</taxon>
        <taxon>Pseudomonadati</taxon>
        <taxon>Bacteroidota</taxon>
        <taxon>Chitinophagia</taxon>
        <taxon>Chitinophagales</taxon>
        <taxon>Chitinophagaceae</taxon>
        <taxon>Arachidicoccus</taxon>
    </lineage>
</organism>
<dbReference type="Proteomes" id="UP000266118">
    <property type="component" value="Chromosome"/>
</dbReference>
<dbReference type="EMBL" id="CP032489">
    <property type="protein sequence ID" value="AYD47361.1"/>
    <property type="molecule type" value="Genomic_DNA"/>
</dbReference>
<feature type="transmembrane region" description="Helical" evidence="4">
    <location>
        <begin position="339"/>
        <end position="362"/>
    </location>
</feature>
<dbReference type="KEGG" id="ark:D6B99_06895"/>
<dbReference type="InterPro" id="IPR036259">
    <property type="entry name" value="MFS_trans_sf"/>
</dbReference>
<feature type="transmembrane region" description="Helical" evidence="4">
    <location>
        <begin position="52"/>
        <end position="72"/>
    </location>
</feature>
<feature type="transmembrane region" description="Helical" evidence="4">
    <location>
        <begin position="368"/>
        <end position="388"/>
    </location>
</feature>
<dbReference type="Pfam" id="PF06779">
    <property type="entry name" value="MFS_4"/>
    <property type="match status" value="1"/>
</dbReference>
<dbReference type="InterPro" id="IPR020846">
    <property type="entry name" value="MFS_dom"/>
</dbReference>
<evidence type="ECO:0000313" key="7">
    <source>
        <dbReference type="Proteomes" id="UP000266118"/>
    </source>
</evidence>
<feature type="transmembrane region" description="Helical" evidence="4">
    <location>
        <begin position="254"/>
        <end position="273"/>
    </location>
</feature>
<dbReference type="OrthoDB" id="9797953at2"/>
<dbReference type="Gene3D" id="1.20.1250.20">
    <property type="entry name" value="MFS general substrate transporter like domains"/>
    <property type="match status" value="2"/>
</dbReference>
<evidence type="ECO:0000256" key="4">
    <source>
        <dbReference type="SAM" id="Phobius"/>
    </source>
</evidence>
<accession>A0A386HPJ8</accession>
<keyword evidence="1 4" id="KW-0812">Transmembrane</keyword>
<feature type="domain" description="Major facilitator superfamily (MFS) profile" evidence="5">
    <location>
        <begin position="214"/>
        <end position="403"/>
    </location>
</feature>
<feature type="transmembrane region" description="Helical" evidence="4">
    <location>
        <begin position="305"/>
        <end position="327"/>
    </location>
</feature>
<dbReference type="InterPro" id="IPR010645">
    <property type="entry name" value="MFS_4"/>
</dbReference>
<evidence type="ECO:0000256" key="2">
    <source>
        <dbReference type="ARBA" id="ARBA00022989"/>
    </source>
</evidence>
<evidence type="ECO:0000259" key="5">
    <source>
        <dbReference type="PROSITE" id="PS50850"/>
    </source>
</evidence>
<dbReference type="RefSeq" id="WP_119986399.1">
    <property type="nucleotide sequence ID" value="NZ_CP032489.1"/>
</dbReference>
<evidence type="ECO:0000313" key="6">
    <source>
        <dbReference type="EMBL" id="AYD47361.1"/>
    </source>
</evidence>